<proteinExistence type="predicted"/>
<dbReference type="InterPro" id="IPR019999">
    <property type="entry name" value="Anth_synth_I-like"/>
</dbReference>
<feature type="domain" description="Chorismate-utilising enzyme C-terminal" evidence="1">
    <location>
        <begin position="11"/>
        <end position="67"/>
    </location>
</feature>
<dbReference type="AlphaFoldDB" id="A0A484MEH4"/>
<dbReference type="PANTHER" id="PTHR11236">
    <property type="entry name" value="AMINOBENZOATE/ANTHRANILATE SYNTHASE"/>
    <property type="match status" value="1"/>
</dbReference>
<protein>
    <recommendedName>
        <fullName evidence="1">Chorismate-utilising enzyme C-terminal domain-containing protein</fullName>
    </recommendedName>
</protein>
<dbReference type="OrthoDB" id="1865897at2759"/>
<dbReference type="Proteomes" id="UP000595140">
    <property type="component" value="Unassembled WGS sequence"/>
</dbReference>
<dbReference type="SUPFAM" id="SSF56322">
    <property type="entry name" value="ADC synthase"/>
    <property type="match status" value="1"/>
</dbReference>
<dbReference type="InterPro" id="IPR005801">
    <property type="entry name" value="ADC_synthase"/>
</dbReference>
<dbReference type="Pfam" id="PF00425">
    <property type="entry name" value="Chorismate_bind"/>
    <property type="match status" value="1"/>
</dbReference>
<sequence length="89" mass="9634">MLELGKSLFRACVSGELYDRSSSWDALRAALPVGTVSGAPKVNAMELIDELEATRHRPYGGGFGGISIFRGYGHSPGFKDHCFSNRRAS</sequence>
<evidence type="ECO:0000259" key="1">
    <source>
        <dbReference type="Pfam" id="PF00425"/>
    </source>
</evidence>
<dbReference type="Gene3D" id="3.60.120.10">
    <property type="entry name" value="Anthranilate synthase"/>
    <property type="match status" value="1"/>
</dbReference>
<organism evidence="2 3">
    <name type="scientific">Cuscuta campestris</name>
    <dbReference type="NCBI Taxonomy" id="132261"/>
    <lineage>
        <taxon>Eukaryota</taxon>
        <taxon>Viridiplantae</taxon>
        <taxon>Streptophyta</taxon>
        <taxon>Embryophyta</taxon>
        <taxon>Tracheophyta</taxon>
        <taxon>Spermatophyta</taxon>
        <taxon>Magnoliopsida</taxon>
        <taxon>eudicotyledons</taxon>
        <taxon>Gunneridae</taxon>
        <taxon>Pentapetalae</taxon>
        <taxon>asterids</taxon>
        <taxon>lamiids</taxon>
        <taxon>Solanales</taxon>
        <taxon>Convolvulaceae</taxon>
        <taxon>Cuscuteae</taxon>
        <taxon>Cuscuta</taxon>
        <taxon>Cuscuta subgen. Grammica</taxon>
        <taxon>Cuscuta sect. Cleistogrammica</taxon>
    </lineage>
</organism>
<dbReference type="InterPro" id="IPR015890">
    <property type="entry name" value="Chorismate_C"/>
</dbReference>
<evidence type="ECO:0000313" key="2">
    <source>
        <dbReference type="EMBL" id="VFQ87361.1"/>
    </source>
</evidence>
<reference evidence="2 3" key="1">
    <citation type="submission" date="2018-04" db="EMBL/GenBank/DDBJ databases">
        <authorList>
            <person name="Vogel A."/>
        </authorList>
    </citation>
    <scope>NUCLEOTIDE SEQUENCE [LARGE SCALE GENOMIC DNA]</scope>
</reference>
<keyword evidence="3" id="KW-1185">Reference proteome</keyword>
<evidence type="ECO:0000313" key="3">
    <source>
        <dbReference type="Proteomes" id="UP000595140"/>
    </source>
</evidence>
<name>A0A484MEH4_9ASTE</name>
<dbReference type="GO" id="GO:0000162">
    <property type="term" value="P:L-tryptophan biosynthetic process"/>
    <property type="evidence" value="ECO:0007669"/>
    <property type="project" value="TreeGrafter"/>
</dbReference>
<accession>A0A484MEH4</accession>
<dbReference type="EMBL" id="OOIL02003368">
    <property type="protein sequence ID" value="VFQ87361.1"/>
    <property type="molecule type" value="Genomic_DNA"/>
</dbReference>
<gene>
    <name evidence="2" type="ORF">CCAM_LOCUS29137</name>
</gene>
<dbReference type="PANTHER" id="PTHR11236:SF9">
    <property type="entry name" value="ANTHRANILATE SYNTHASE COMPONENT 1"/>
    <property type="match status" value="1"/>
</dbReference>